<feature type="compositionally biased region" description="Low complexity" evidence="1">
    <location>
        <begin position="175"/>
        <end position="184"/>
    </location>
</feature>
<dbReference type="AlphaFoldDB" id="A0AAI9EEU9"/>
<feature type="region of interest" description="Disordered" evidence="1">
    <location>
        <begin position="175"/>
        <end position="194"/>
    </location>
</feature>
<accession>A0AAI9EEU9</accession>
<evidence type="ECO:0000313" key="3">
    <source>
        <dbReference type="Proteomes" id="UP001296104"/>
    </source>
</evidence>
<keyword evidence="3" id="KW-1185">Reference proteome</keyword>
<feature type="region of interest" description="Disordered" evidence="1">
    <location>
        <begin position="43"/>
        <end position="64"/>
    </location>
</feature>
<dbReference type="Proteomes" id="UP001296104">
    <property type="component" value="Unassembled WGS sequence"/>
</dbReference>
<comment type="caution">
    <text evidence="2">The sequence shown here is derived from an EMBL/GenBank/DDBJ whole genome shotgun (WGS) entry which is preliminary data.</text>
</comment>
<feature type="compositionally biased region" description="Basic and acidic residues" evidence="1">
    <location>
        <begin position="273"/>
        <end position="283"/>
    </location>
</feature>
<dbReference type="EMBL" id="CAVMBE010000089">
    <property type="protein sequence ID" value="CAK4033594.1"/>
    <property type="molecule type" value="Genomic_DNA"/>
</dbReference>
<name>A0AAI9EEU9_9PEZI</name>
<evidence type="ECO:0000256" key="1">
    <source>
        <dbReference type="SAM" id="MobiDB-lite"/>
    </source>
</evidence>
<proteinExistence type="predicted"/>
<protein>
    <submittedName>
        <fullName evidence="2">Uncharacterized protein</fullName>
    </submittedName>
</protein>
<evidence type="ECO:0000313" key="2">
    <source>
        <dbReference type="EMBL" id="CAK4033594.1"/>
    </source>
</evidence>
<feature type="region of interest" description="Disordered" evidence="1">
    <location>
        <begin position="261"/>
        <end position="301"/>
    </location>
</feature>
<reference evidence="2" key="1">
    <citation type="submission" date="2023-11" db="EMBL/GenBank/DDBJ databases">
        <authorList>
            <person name="Alioto T."/>
            <person name="Alioto T."/>
            <person name="Gomez Garrido J."/>
        </authorList>
    </citation>
    <scope>NUCLEOTIDE SEQUENCE</scope>
</reference>
<gene>
    <name evidence="2" type="ORF">LECACI_7A008752</name>
</gene>
<sequence>MGHHHSKEQAHFRKLVAQKGLLKLPVGSEVERLFYEDFDGDAKEKGWESAGRTPVTPAGGSGEEVLKGSKAAAEVSGDRWAPVKLEQAKEEDPRTVAMDALVEQKNPSSRLQPVPIPLASEALAQSMQRTASDPGHSRPLAGMPQRGSSLCLGKTKSPSMLDPGYLPPSIPLATTTNNNNTTTTPETQYDAPTSRWQARISKRLSDRQANDDEKVRLSLQSPHQQISAEDRLRLSQITTAYSAIPIAGQGWEERVRISGSTLTGSGGAGIEGTMKEGREELVVRRVSSSVSSMAGEEGEKR</sequence>
<organism evidence="2 3">
    <name type="scientific">Lecanosticta acicola</name>
    <dbReference type="NCBI Taxonomy" id="111012"/>
    <lineage>
        <taxon>Eukaryota</taxon>
        <taxon>Fungi</taxon>
        <taxon>Dikarya</taxon>
        <taxon>Ascomycota</taxon>
        <taxon>Pezizomycotina</taxon>
        <taxon>Dothideomycetes</taxon>
        <taxon>Dothideomycetidae</taxon>
        <taxon>Mycosphaerellales</taxon>
        <taxon>Mycosphaerellaceae</taxon>
        <taxon>Lecanosticta</taxon>
    </lineage>
</organism>
<feature type="compositionally biased region" description="Polar residues" evidence="1">
    <location>
        <begin position="185"/>
        <end position="194"/>
    </location>
</feature>
<feature type="compositionally biased region" description="Low complexity" evidence="1">
    <location>
        <begin position="284"/>
        <end position="295"/>
    </location>
</feature>